<dbReference type="HOGENOM" id="CLU_010790_1_1_1"/>
<proteinExistence type="predicted"/>
<dbReference type="AlphaFoldDB" id="A0A074RHT4"/>
<comment type="caution">
    <text evidence="1">The sequence shown here is derived from an EMBL/GenBank/DDBJ whole genome shotgun (WGS) entry which is preliminary data.</text>
</comment>
<accession>A0A074RHT4</accession>
<dbReference type="EMBL" id="AZST01001156">
    <property type="protein sequence ID" value="KEP46334.1"/>
    <property type="molecule type" value="Genomic_DNA"/>
</dbReference>
<dbReference type="Proteomes" id="UP000027456">
    <property type="component" value="Unassembled WGS sequence"/>
</dbReference>
<evidence type="ECO:0000313" key="1">
    <source>
        <dbReference type="EMBL" id="KEP46334.1"/>
    </source>
</evidence>
<name>A0A074RHT4_9AGAM</name>
<dbReference type="OrthoDB" id="2322499at2759"/>
<keyword evidence="2" id="KW-1185">Reference proteome</keyword>
<gene>
    <name evidence="1" type="ORF">V565_204800</name>
</gene>
<protein>
    <submittedName>
        <fullName evidence="1">Uncharacterized protein</fullName>
    </submittedName>
</protein>
<reference evidence="1 2" key="1">
    <citation type="submission" date="2013-12" db="EMBL/GenBank/DDBJ databases">
        <authorList>
            <person name="Cubeta M."/>
            <person name="Pakala S."/>
            <person name="Fedorova N."/>
            <person name="Thomas E."/>
            <person name="Dean R."/>
            <person name="Jabaji S."/>
            <person name="Neate S."/>
            <person name="Toda T."/>
            <person name="Tavantzis S."/>
            <person name="Vilgalys R."/>
            <person name="Bharathan N."/>
            <person name="Pakala S."/>
            <person name="Losada L.S."/>
            <person name="Zafar N."/>
            <person name="Nierman W."/>
        </authorList>
    </citation>
    <scope>NUCLEOTIDE SEQUENCE [LARGE SCALE GENOMIC DNA]</scope>
    <source>
        <strain evidence="1 2">123E</strain>
    </source>
</reference>
<organism evidence="1 2">
    <name type="scientific">Rhizoctonia solani 123E</name>
    <dbReference type="NCBI Taxonomy" id="1423351"/>
    <lineage>
        <taxon>Eukaryota</taxon>
        <taxon>Fungi</taxon>
        <taxon>Dikarya</taxon>
        <taxon>Basidiomycota</taxon>
        <taxon>Agaricomycotina</taxon>
        <taxon>Agaricomycetes</taxon>
        <taxon>Cantharellales</taxon>
        <taxon>Ceratobasidiaceae</taxon>
        <taxon>Rhizoctonia</taxon>
    </lineage>
</organism>
<sequence length="378" mass="42846">MGWESEDMDFENSWSTKQHEWRELVEEPRSMDDQCWEGLVPQMASLCEINRNDRLRFESETRQRARADCLGVLMSAMKHGDFSALGFDVELQFLSSGAESTTTATYRPPFPDFNQALELPVFKRLYETDVSLTEMEETFPHHEEEIKLHVIEWQNSIHGYFLDLLRAGDYTPGPATGIDTFHPSDDLGILLRADVLFCNLASNPVQRRTPVTYDVLSSDGDLISALGHKSSWSAKDGLPYLGHIVLYPKAQKIARALLVDMGIPNASCLEMQGYGANLACGRCHDTTLRSWTDLVRHYIQANERYAVAQASQFEDGITYNHVHDPALYTERPMVIHKSTMPSVAKVKYIRVCVLCEKLSVKQKVVAPKSTIFQHLLDV</sequence>
<evidence type="ECO:0000313" key="2">
    <source>
        <dbReference type="Proteomes" id="UP000027456"/>
    </source>
</evidence>